<evidence type="ECO:0008006" key="5">
    <source>
        <dbReference type="Google" id="ProtNLM"/>
    </source>
</evidence>
<gene>
    <name evidence="3" type="ORF">BSQ44_09900</name>
</gene>
<dbReference type="InterPro" id="IPR038404">
    <property type="entry name" value="TRAP_DctP_sf"/>
</dbReference>
<accession>A0A1L3SQE5</accession>
<dbReference type="Gene3D" id="3.40.190.170">
    <property type="entry name" value="Bacterial extracellular solute-binding protein, family 7"/>
    <property type="match status" value="1"/>
</dbReference>
<evidence type="ECO:0000256" key="1">
    <source>
        <dbReference type="ARBA" id="ARBA00022729"/>
    </source>
</evidence>
<proteinExistence type="predicted"/>
<dbReference type="Pfam" id="PF03480">
    <property type="entry name" value="DctP"/>
    <property type="match status" value="1"/>
</dbReference>
<dbReference type="EMBL" id="CP018171">
    <property type="protein sequence ID" value="APH71643.1"/>
    <property type="molecule type" value="Genomic_DNA"/>
</dbReference>
<dbReference type="GO" id="GO:0055085">
    <property type="term" value="P:transmembrane transport"/>
    <property type="evidence" value="ECO:0007669"/>
    <property type="project" value="InterPro"/>
</dbReference>
<keyword evidence="1 2" id="KW-0732">Signal</keyword>
<keyword evidence="4" id="KW-1185">Reference proteome</keyword>
<name>A0A1L3SQE5_9HYPH</name>
<protein>
    <recommendedName>
        <fullName evidence="5">C4-dicarboxylate ABC transporter substrate-binding protein</fullName>
    </recommendedName>
</protein>
<dbReference type="NCBIfam" id="NF037995">
    <property type="entry name" value="TRAP_S1"/>
    <property type="match status" value="1"/>
</dbReference>
<evidence type="ECO:0000313" key="3">
    <source>
        <dbReference type="EMBL" id="APH71643.1"/>
    </source>
</evidence>
<evidence type="ECO:0000313" key="4">
    <source>
        <dbReference type="Proteomes" id="UP000182840"/>
    </source>
</evidence>
<feature type="chain" id="PRO_5013131912" description="C4-dicarboxylate ABC transporter substrate-binding protein" evidence="2">
    <location>
        <begin position="25"/>
        <end position="338"/>
    </location>
</feature>
<dbReference type="PANTHER" id="PTHR33376">
    <property type="match status" value="1"/>
</dbReference>
<evidence type="ECO:0000256" key="2">
    <source>
        <dbReference type="SAM" id="SignalP"/>
    </source>
</evidence>
<dbReference type="Proteomes" id="UP000182840">
    <property type="component" value="Chromosome"/>
</dbReference>
<organism evidence="3 4">
    <name type="scientific">Aquibium oceanicum</name>
    <dbReference type="NCBI Taxonomy" id="1670800"/>
    <lineage>
        <taxon>Bacteria</taxon>
        <taxon>Pseudomonadati</taxon>
        <taxon>Pseudomonadota</taxon>
        <taxon>Alphaproteobacteria</taxon>
        <taxon>Hyphomicrobiales</taxon>
        <taxon>Phyllobacteriaceae</taxon>
        <taxon>Aquibium</taxon>
    </lineage>
</organism>
<dbReference type="CDD" id="cd13665">
    <property type="entry name" value="PBP2_TRAP_Dctp3_4"/>
    <property type="match status" value="1"/>
</dbReference>
<dbReference type="STRING" id="1670800.BSQ44_09900"/>
<dbReference type="InterPro" id="IPR018389">
    <property type="entry name" value="DctP_fam"/>
</dbReference>
<reference evidence="4" key="1">
    <citation type="submission" date="2016-11" db="EMBL/GenBank/DDBJ databases">
        <title>Mesorhizobium oceanicum sp. nov., isolated from deep seawater in South China Sea.</title>
        <authorList>
            <person name="Fu G.-Y."/>
        </authorList>
    </citation>
    <scope>NUCLEOTIDE SEQUENCE [LARGE SCALE GENOMIC DNA]</scope>
    <source>
        <strain evidence="4">B7</strain>
    </source>
</reference>
<dbReference type="AlphaFoldDB" id="A0A1L3SQE5"/>
<dbReference type="KEGG" id="meso:BSQ44_09900"/>
<dbReference type="PANTHER" id="PTHR33376:SF15">
    <property type="entry name" value="BLL6794 PROTEIN"/>
    <property type="match status" value="1"/>
</dbReference>
<sequence>MKSALVAIGAAVSISLAVATAAAAQEKLRMVTSVPAQSFIFKDILQVWAKRVTDSAGNSLEIEAFPAGTLGRDPQTHIDMVRDGVADIGYIVPGYTPGAFPEVTVMELPTLVPSATIGSRAGARMIDEGFFQGTGAENLVVLGMFSTAPTQLATTRKVESLEDIKGLKLRGAGPTLLGTIEALGAVPVGGLTVTNIAESVTRGLIDGSVNEWVALTIFGIAEATKFHLVAPNLGASPIMVIMNRKKYESLSPEHKAAIDENSGMVFSEFWGETFDGNIEKFRSAAMKDTDRTFTELTPEEEARWNERLQTVIADWISKSPNGQAVYDRYSAAIQEASK</sequence>
<feature type="signal peptide" evidence="2">
    <location>
        <begin position="1"/>
        <end position="24"/>
    </location>
</feature>